<dbReference type="Gene3D" id="2.70.70.10">
    <property type="entry name" value="Glucose Permease (Domain IIA)"/>
    <property type="match status" value="1"/>
</dbReference>
<evidence type="ECO:0000313" key="5">
    <source>
        <dbReference type="EMBL" id="MDO2408747.1"/>
    </source>
</evidence>
<evidence type="ECO:0000256" key="1">
    <source>
        <dbReference type="SAM" id="Coils"/>
    </source>
</evidence>
<dbReference type="Proteomes" id="UP001171111">
    <property type="component" value="Unassembled WGS sequence"/>
</dbReference>
<sequence>MIFRAFLLILAVCATLFAAGVTANKTQSTKQNLKTKVEQEKKLNKKLDELAKSILSGEENVKTTAEQISALSVQVKELESSAKAADASLNTLIAQNKDLVAEQKRIEASLLAIISKRFAYDLIVPKNYIESEESIISAEILNSLTKDSQNEVNKIAKDYSKTINSIKSQTDKIGAIKLDLAEFRSKQDKLIALQTKQKKDLAQLKSDKDSYEKELSAIQADQEELRKTLEKLAIIAKNEEEEKARAQQKAKLEEAKKAKNNEKLASQSQKTAKNDVRQVGSSYQMSQVKRYTGAKTIAPLEKFTLKQAFGDYTDPIYKIKIFNESVVLRSALSDAVVKNVLDGKVVFAKETSLLQKVVIVENKDGIHTIYAHLSKIAPTIKVGSRLKKGYVIGRVERDLTFEVTQKNYHINPMELIASK</sequence>
<dbReference type="EMBL" id="JAULJQ010000001">
    <property type="protein sequence ID" value="MDO2408747.1"/>
    <property type="molecule type" value="Genomic_DNA"/>
</dbReference>
<feature type="region of interest" description="Disordered" evidence="2">
    <location>
        <begin position="251"/>
        <end position="277"/>
    </location>
</feature>
<dbReference type="Pfam" id="PF01551">
    <property type="entry name" value="Peptidase_M23"/>
    <property type="match status" value="1"/>
</dbReference>
<evidence type="ECO:0000313" key="6">
    <source>
        <dbReference type="Proteomes" id="UP001171111"/>
    </source>
</evidence>
<keyword evidence="3" id="KW-0732">Signal</keyword>
<gene>
    <name evidence="5" type="ORF">Q2362_01355</name>
</gene>
<dbReference type="InterPro" id="IPR011055">
    <property type="entry name" value="Dup_hybrid_motif"/>
</dbReference>
<protein>
    <submittedName>
        <fullName evidence="5">Peptidoglycan DD-metalloendopeptidase family protein</fullName>
    </submittedName>
</protein>
<evidence type="ECO:0000256" key="3">
    <source>
        <dbReference type="SAM" id="SignalP"/>
    </source>
</evidence>
<feature type="domain" description="M23ase beta-sheet core" evidence="4">
    <location>
        <begin position="335"/>
        <end position="412"/>
    </location>
</feature>
<evidence type="ECO:0000259" key="4">
    <source>
        <dbReference type="Pfam" id="PF01551"/>
    </source>
</evidence>
<feature type="chain" id="PRO_5047492871" evidence="3">
    <location>
        <begin position="19"/>
        <end position="419"/>
    </location>
</feature>
<dbReference type="SUPFAM" id="SSF51261">
    <property type="entry name" value="Duplicated hybrid motif"/>
    <property type="match status" value="1"/>
</dbReference>
<feature type="compositionally biased region" description="Basic and acidic residues" evidence="2">
    <location>
        <begin position="251"/>
        <end position="262"/>
    </location>
</feature>
<feature type="signal peptide" evidence="3">
    <location>
        <begin position="1"/>
        <end position="18"/>
    </location>
</feature>
<feature type="coiled-coil region" evidence="1">
    <location>
        <begin position="23"/>
        <end position="95"/>
    </location>
</feature>
<reference evidence="5 6" key="1">
    <citation type="submission" date="2023-06" db="EMBL/GenBank/DDBJ databases">
        <title>Campylobacter magnum sp. nov., isolated from cecal contents of domestic pigs (Sus scrofa domesticus).</title>
        <authorList>
            <person name="Papic B."/>
            <person name="Gruntar I."/>
        </authorList>
    </citation>
    <scope>NUCLEOTIDE SEQUENCE [LARGE SCALE GENOMIC DNA]</scope>
    <source>
        <strain evidence="6">34484-21</strain>
    </source>
</reference>
<dbReference type="CDD" id="cd12797">
    <property type="entry name" value="M23_peptidase"/>
    <property type="match status" value="1"/>
</dbReference>
<keyword evidence="1" id="KW-0175">Coiled coil</keyword>
<keyword evidence="6" id="KW-1185">Reference proteome</keyword>
<accession>A0ABT8TA69</accession>
<comment type="caution">
    <text evidence="5">The sequence shown here is derived from an EMBL/GenBank/DDBJ whole genome shotgun (WGS) entry which is preliminary data.</text>
</comment>
<organism evidence="5 6">
    <name type="scientific">Campylobacter magnus</name>
    <dbReference type="NCBI Taxonomy" id="3026462"/>
    <lineage>
        <taxon>Bacteria</taxon>
        <taxon>Pseudomonadati</taxon>
        <taxon>Campylobacterota</taxon>
        <taxon>Epsilonproteobacteria</taxon>
        <taxon>Campylobacterales</taxon>
        <taxon>Campylobacteraceae</taxon>
        <taxon>Campylobacter</taxon>
    </lineage>
</organism>
<dbReference type="RefSeq" id="WP_302243485.1">
    <property type="nucleotide sequence ID" value="NZ_JAULJQ010000001.1"/>
</dbReference>
<proteinExistence type="predicted"/>
<dbReference type="InterPro" id="IPR016047">
    <property type="entry name" value="M23ase_b-sheet_dom"/>
</dbReference>
<evidence type="ECO:0000256" key="2">
    <source>
        <dbReference type="SAM" id="MobiDB-lite"/>
    </source>
</evidence>
<name>A0ABT8TA69_9BACT</name>